<dbReference type="PANTHER" id="PTHR42788:SF13">
    <property type="entry name" value="ALIPHATIC SULFONATES IMPORT ATP-BINDING PROTEIN SSUB"/>
    <property type="match status" value="1"/>
</dbReference>
<evidence type="ECO:0000256" key="1">
    <source>
        <dbReference type="ARBA" id="ARBA00022448"/>
    </source>
</evidence>
<accession>A0A2T1A435</accession>
<dbReference type="SUPFAM" id="SSF52540">
    <property type="entry name" value="P-loop containing nucleoside triphosphate hydrolases"/>
    <property type="match status" value="1"/>
</dbReference>
<dbReference type="PROSITE" id="PS50893">
    <property type="entry name" value="ABC_TRANSPORTER_2"/>
    <property type="match status" value="1"/>
</dbReference>
<dbReference type="AlphaFoldDB" id="A0A2T1A435"/>
<dbReference type="GO" id="GO:0016887">
    <property type="term" value="F:ATP hydrolysis activity"/>
    <property type="evidence" value="ECO:0007669"/>
    <property type="project" value="InterPro"/>
</dbReference>
<dbReference type="Gene3D" id="3.40.50.300">
    <property type="entry name" value="P-loop containing nucleotide triphosphate hydrolases"/>
    <property type="match status" value="1"/>
</dbReference>
<dbReference type="PANTHER" id="PTHR42788">
    <property type="entry name" value="TAURINE IMPORT ATP-BINDING PROTEIN-RELATED"/>
    <property type="match status" value="1"/>
</dbReference>
<comment type="caution">
    <text evidence="3">The sequence shown here is derived from an EMBL/GenBank/DDBJ whole genome shotgun (WGS) entry which is preliminary data.</text>
</comment>
<dbReference type="EMBL" id="PVUE01000002">
    <property type="protein sequence ID" value="PRZ43373.1"/>
    <property type="molecule type" value="Genomic_DNA"/>
</dbReference>
<keyword evidence="4" id="KW-1185">Reference proteome</keyword>
<gene>
    <name evidence="3" type="ORF">CLV47_10258</name>
</gene>
<keyword evidence="3" id="KW-0067">ATP-binding</keyword>
<keyword evidence="1" id="KW-0813">Transport</keyword>
<dbReference type="Proteomes" id="UP000237752">
    <property type="component" value="Unassembled WGS sequence"/>
</dbReference>
<dbReference type="InterPro" id="IPR050166">
    <property type="entry name" value="ABC_transporter_ATP-bind"/>
</dbReference>
<feature type="domain" description="ABC transporter" evidence="2">
    <location>
        <begin position="3"/>
        <end position="205"/>
    </location>
</feature>
<protein>
    <submittedName>
        <fullName evidence="3">Putative ABC transport system ATP-binding protein</fullName>
    </submittedName>
</protein>
<dbReference type="GO" id="GO:0005524">
    <property type="term" value="F:ATP binding"/>
    <property type="evidence" value="ECO:0007669"/>
    <property type="project" value="UniProtKB-KW"/>
</dbReference>
<name>A0A2T1A435_9ACTN</name>
<dbReference type="InterPro" id="IPR027417">
    <property type="entry name" value="P-loop_NTPase"/>
</dbReference>
<reference evidence="3 4" key="1">
    <citation type="submission" date="2018-03" db="EMBL/GenBank/DDBJ databases">
        <title>Genomic Encyclopedia of Archaeal and Bacterial Type Strains, Phase II (KMG-II): from individual species to whole genera.</title>
        <authorList>
            <person name="Goeker M."/>
        </authorList>
    </citation>
    <scope>NUCLEOTIDE SEQUENCE [LARGE SCALE GENOMIC DNA]</scope>
    <source>
        <strain evidence="3 4">DSM 100065</strain>
    </source>
</reference>
<dbReference type="InterPro" id="IPR003439">
    <property type="entry name" value="ABC_transporter-like_ATP-bd"/>
</dbReference>
<proteinExistence type="predicted"/>
<evidence type="ECO:0000313" key="4">
    <source>
        <dbReference type="Proteomes" id="UP000237752"/>
    </source>
</evidence>
<evidence type="ECO:0000259" key="2">
    <source>
        <dbReference type="PROSITE" id="PS50893"/>
    </source>
</evidence>
<keyword evidence="3" id="KW-0547">Nucleotide-binding</keyword>
<sequence>MLLEVRNLGARFGDIALFSGVDVVLEPGVVLVVESEIELARTTFLELVAGITMPTTGSIAVNGAPVGGGLAGQVASVLHDEGFPQDEPVAVHLQRVLADYAADPVAAAVQLLERVRLTHRAEHEPWAMSAGEYRRIALELAFSVPKKLLVLDEPERRLDRPSVEWVIESVRAQVAGGAAVVLATYDERLGDLATRRLELVSRTEMS</sequence>
<dbReference type="Pfam" id="PF00005">
    <property type="entry name" value="ABC_tran"/>
    <property type="match status" value="1"/>
</dbReference>
<organism evidence="3 4">
    <name type="scientific">Antricoccus suffuscus</name>
    <dbReference type="NCBI Taxonomy" id="1629062"/>
    <lineage>
        <taxon>Bacteria</taxon>
        <taxon>Bacillati</taxon>
        <taxon>Actinomycetota</taxon>
        <taxon>Actinomycetes</taxon>
        <taxon>Geodermatophilales</taxon>
        <taxon>Antricoccaceae</taxon>
        <taxon>Antricoccus</taxon>
    </lineage>
</organism>
<evidence type="ECO:0000313" key="3">
    <source>
        <dbReference type="EMBL" id="PRZ43373.1"/>
    </source>
</evidence>